<dbReference type="EMBL" id="FNEG01000001">
    <property type="protein sequence ID" value="SDI15527.1"/>
    <property type="molecule type" value="Genomic_DNA"/>
</dbReference>
<dbReference type="AlphaFoldDB" id="A0A2X2ZA37"/>
<reference evidence="1 3" key="1">
    <citation type="submission" date="2016-10" db="EMBL/GenBank/DDBJ databases">
        <authorList>
            <person name="Varghese N."/>
            <person name="Submissions S."/>
        </authorList>
    </citation>
    <scope>NUCLEOTIDE SEQUENCE [LARGE SCALE GENOMIC DNA]</scope>
    <source>
        <strain evidence="1 3">DSM 19299</strain>
    </source>
</reference>
<evidence type="ECO:0000313" key="2">
    <source>
        <dbReference type="EMBL" id="SQB46519.1"/>
    </source>
</evidence>
<keyword evidence="3" id="KW-1185">Reference proteome</keyword>
<evidence type="ECO:0000313" key="4">
    <source>
        <dbReference type="Proteomes" id="UP000251670"/>
    </source>
</evidence>
<name>A0A2X2ZA37_CHRJE</name>
<dbReference type="STRING" id="445960.SAMN05421542_0250"/>
<evidence type="ECO:0000313" key="3">
    <source>
        <dbReference type="Proteomes" id="UP000199426"/>
    </source>
</evidence>
<reference evidence="2 4" key="2">
    <citation type="submission" date="2018-06" db="EMBL/GenBank/DDBJ databases">
        <authorList>
            <consortium name="Pathogen Informatics"/>
            <person name="Doyle S."/>
        </authorList>
    </citation>
    <scope>NUCLEOTIDE SEQUENCE [LARGE SCALE GENOMIC DNA]</scope>
    <source>
        <strain evidence="2 4">NCTC13492</strain>
    </source>
</reference>
<dbReference type="Pfam" id="PF19453">
    <property type="entry name" value="DUF5991"/>
    <property type="match status" value="1"/>
</dbReference>
<dbReference type="Proteomes" id="UP000251670">
    <property type="component" value="Unassembled WGS sequence"/>
</dbReference>
<evidence type="ECO:0000313" key="1">
    <source>
        <dbReference type="EMBL" id="SDI15527.1"/>
    </source>
</evidence>
<evidence type="ECO:0008006" key="5">
    <source>
        <dbReference type="Google" id="ProtNLM"/>
    </source>
</evidence>
<organism evidence="2 4">
    <name type="scientific">Chryseobacterium jejuense</name>
    <dbReference type="NCBI Taxonomy" id="445960"/>
    <lineage>
        <taxon>Bacteria</taxon>
        <taxon>Pseudomonadati</taxon>
        <taxon>Bacteroidota</taxon>
        <taxon>Flavobacteriia</taxon>
        <taxon>Flavobacteriales</taxon>
        <taxon>Weeksellaceae</taxon>
        <taxon>Chryseobacterium group</taxon>
        <taxon>Chryseobacterium</taxon>
    </lineage>
</organism>
<proteinExistence type="predicted"/>
<dbReference type="Proteomes" id="UP000199426">
    <property type="component" value="Unassembled WGS sequence"/>
</dbReference>
<dbReference type="EMBL" id="UAWB01000013">
    <property type="protein sequence ID" value="SQB46519.1"/>
    <property type="molecule type" value="Genomic_DNA"/>
</dbReference>
<dbReference type="PROSITE" id="PS51257">
    <property type="entry name" value="PROKAR_LIPOPROTEIN"/>
    <property type="match status" value="1"/>
</dbReference>
<gene>
    <name evidence="2" type="ORF">NCTC13492_03594</name>
    <name evidence="1" type="ORF">SAMN05421542_0250</name>
</gene>
<dbReference type="InterPro" id="IPR046033">
    <property type="entry name" value="DUF5991"/>
</dbReference>
<accession>A0A2X2ZA37</accession>
<dbReference type="RefSeq" id="WP_089732780.1">
    <property type="nucleotide sequence ID" value="NZ_FNEG01000001.1"/>
</dbReference>
<protein>
    <recommendedName>
        <fullName evidence="5">Lipocalin-like domain-containing protein</fullName>
    </recommendedName>
</protein>
<sequence length="147" mass="16673">MKKIFFILTALSIISCKSLPKESSKDSGNSLHTQWKGKYSISHDFGKLDENAEMTLDYDLTITKDSCTFGGLGYKTFFTDVCSITGNEKQIIVKYISQIEGNPMTNHLPTDTLAVVFRKDGKYFLQSEIVPNKDWQYNTPILLKKKS</sequence>
<dbReference type="OrthoDB" id="1253222at2"/>